<dbReference type="WBParaSite" id="SVE_1553800.1">
    <property type="protein sequence ID" value="SVE_1553800.1"/>
    <property type="gene ID" value="SVE_1553800"/>
</dbReference>
<protein>
    <submittedName>
        <fullName evidence="2">Secreted protein</fullName>
    </submittedName>
</protein>
<sequence>MKYIINCFVLSIILLIALNIVGLNIRTIETKTPEWKEMNINDTDVQSFGLQIASTGIGHYNEKHPDSKYLVEDVEKVEVKAPDNYPTNYRVTFTATPIQEDGYIDDSKHGESKFQVTYFMGGGELPNIYTIYKLSNKATI</sequence>
<reference evidence="1" key="1">
    <citation type="submission" date="2014-07" db="EMBL/GenBank/DDBJ databases">
        <authorList>
            <person name="Martin A.A"/>
            <person name="De Silva N."/>
        </authorList>
    </citation>
    <scope>NUCLEOTIDE SEQUENCE</scope>
</reference>
<evidence type="ECO:0000313" key="2">
    <source>
        <dbReference type="WBParaSite" id="SVE_1553800.1"/>
    </source>
</evidence>
<keyword evidence="1" id="KW-1185">Reference proteome</keyword>
<reference evidence="2" key="2">
    <citation type="submission" date="2015-08" db="UniProtKB">
        <authorList>
            <consortium name="WormBaseParasite"/>
        </authorList>
    </citation>
    <scope>IDENTIFICATION</scope>
</reference>
<dbReference type="AlphaFoldDB" id="A0A0K0FTH8"/>
<name>A0A0K0FTH8_STRVS</name>
<dbReference type="Proteomes" id="UP000035680">
    <property type="component" value="Unassembled WGS sequence"/>
</dbReference>
<accession>A0A0K0FTH8</accession>
<evidence type="ECO:0000313" key="1">
    <source>
        <dbReference type="Proteomes" id="UP000035680"/>
    </source>
</evidence>
<organism evidence="1 2">
    <name type="scientific">Strongyloides venezuelensis</name>
    <name type="common">Threadworm</name>
    <dbReference type="NCBI Taxonomy" id="75913"/>
    <lineage>
        <taxon>Eukaryota</taxon>
        <taxon>Metazoa</taxon>
        <taxon>Ecdysozoa</taxon>
        <taxon>Nematoda</taxon>
        <taxon>Chromadorea</taxon>
        <taxon>Rhabditida</taxon>
        <taxon>Tylenchina</taxon>
        <taxon>Panagrolaimomorpha</taxon>
        <taxon>Strongyloidoidea</taxon>
        <taxon>Strongyloididae</taxon>
        <taxon>Strongyloides</taxon>
    </lineage>
</organism>
<proteinExistence type="predicted"/>